<organism evidence="1">
    <name type="scientific">Anguilla anguilla</name>
    <name type="common">European freshwater eel</name>
    <name type="synonym">Muraena anguilla</name>
    <dbReference type="NCBI Taxonomy" id="7936"/>
    <lineage>
        <taxon>Eukaryota</taxon>
        <taxon>Metazoa</taxon>
        <taxon>Chordata</taxon>
        <taxon>Craniata</taxon>
        <taxon>Vertebrata</taxon>
        <taxon>Euteleostomi</taxon>
        <taxon>Actinopterygii</taxon>
        <taxon>Neopterygii</taxon>
        <taxon>Teleostei</taxon>
        <taxon>Anguilliformes</taxon>
        <taxon>Anguillidae</taxon>
        <taxon>Anguilla</taxon>
    </lineage>
</organism>
<dbReference type="AlphaFoldDB" id="A0A0E9PZB0"/>
<evidence type="ECO:0000313" key="1">
    <source>
        <dbReference type="EMBL" id="JAH09622.1"/>
    </source>
</evidence>
<proteinExistence type="predicted"/>
<accession>A0A0E9PZB0</accession>
<reference evidence="1" key="2">
    <citation type="journal article" date="2015" name="Fish Shellfish Immunol.">
        <title>Early steps in the European eel (Anguilla anguilla)-Vibrio vulnificus interaction in the gills: Role of the RtxA13 toxin.</title>
        <authorList>
            <person name="Callol A."/>
            <person name="Pajuelo D."/>
            <person name="Ebbesson L."/>
            <person name="Teles M."/>
            <person name="MacKenzie S."/>
            <person name="Amaro C."/>
        </authorList>
    </citation>
    <scope>NUCLEOTIDE SEQUENCE</scope>
</reference>
<name>A0A0E9PZB0_ANGAN</name>
<reference evidence="1" key="1">
    <citation type="submission" date="2014-11" db="EMBL/GenBank/DDBJ databases">
        <authorList>
            <person name="Amaro Gonzalez C."/>
        </authorList>
    </citation>
    <scope>NUCLEOTIDE SEQUENCE</scope>
</reference>
<protein>
    <submittedName>
        <fullName evidence="1">Uncharacterized protein</fullName>
    </submittedName>
</protein>
<sequence length="57" mass="6446">MLNDLCDCTGPYVSTEYFTHPKVICKMIQCWIKILARLCGGLCLSSYCKTITVNSYC</sequence>
<dbReference type="EMBL" id="GBXM01098955">
    <property type="protein sequence ID" value="JAH09622.1"/>
    <property type="molecule type" value="Transcribed_RNA"/>
</dbReference>